<evidence type="ECO:0000256" key="6">
    <source>
        <dbReference type="PROSITE-ProRule" id="PRU01362"/>
    </source>
</evidence>
<feature type="binding site" evidence="6">
    <location>
        <begin position="38"/>
        <end position="40"/>
    </location>
    <ligand>
        <name>NAD(+)</name>
        <dbReference type="ChEBI" id="CHEBI:57540"/>
    </ligand>
</feature>
<feature type="active site" evidence="6">
    <location>
        <position position="175"/>
    </location>
</feature>
<sequence>MLAMRLTSVATERATTGNTQNHEGIELLNHYGISYLYHITHINNLPSILASGLLSHSLAHQQCDLTDISDLEVNARRTLKDPIFRRHLHEYVPTYFTPRNPMSYLRRELANELVILKLNRELLLQADSLFTDGNAACCQTHFFNNLNALDQLDWDCLNSRYWNDYIGGKRKRCAEMLIPNSIKTQNIMQIAVNGSSTLRTALQSTGKSISVVLQPELFF</sequence>
<dbReference type="RefSeq" id="WP_080522572.1">
    <property type="nucleotide sequence ID" value="NZ_LPUF01000001.1"/>
</dbReference>
<comment type="caution">
    <text evidence="8">The sequence shown here is derived from an EMBL/GenBank/DDBJ whole genome shotgun (WGS) entry which is preliminary data.</text>
</comment>
<keyword evidence="2 6" id="KW-0328">Glycosyltransferase</keyword>
<evidence type="ECO:0000256" key="5">
    <source>
        <dbReference type="ARBA" id="ARBA00023125"/>
    </source>
</evidence>
<comment type="catalytic activity">
    <reaction evidence="6">
        <text>a thymidine in DNA + NAD(+) = an N-(ADP-alpha-D-ribosyl)-thymidine in DNA + nicotinamide + H(+)</text>
        <dbReference type="Rhea" id="RHEA:71651"/>
        <dbReference type="Rhea" id="RHEA-COMP:13556"/>
        <dbReference type="Rhea" id="RHEA-COMP:18051"/>
        <dbReference type="ChEBI" id="CHEBI:15378"/>
        <dbReference type="ChEBI" id="CHEBI:17154"/>
        <dbReference type="ChEBI" id="CHEBI:57540"/>
        <dbReference type="ChEBI" id="CHEBI:137386"/>
        <dbReference type="ChEBI" id="CHEBI:191199"/>
    </reaction>
</comment>
<dbReference type="GO" id="GO:0003677">
    <property type="term" value="F:DNA binding"/>
    <property type="evidence" value="ECO:0007669"/>
    <property type="project" value="UniProtKB-UniRule"/>
</dbReference>
<dbReference type="GO" id="GO:0016757">
    <property type="term" value="F:glycosyltransferase activity"/>
    <property type="evidence" value="ECO:0007669"/>
    <property type="project" value="UniProtKB-UniRule"/>
</dbReference>
<evidence type="ECO:0000256" key="3">
    <source>
        <dbReference type="ARBA" id="ARBA00022679"/>
    </source>
</evidence>
<evidence type="ECO:0000313" key="9">
    <source>
        <dbReference type="Proteomes" id="UP000191980"/>
    </source>
</evidence>
<evidence type="ECO:0000313" key="8">
    <source>
        <dbReference type="EMBL" id="OQK17968.1"/>
    </source>
</evidence>
<gene>
    <name evidence="8" type="ORF">AU255_08960</name>
</gene>
<keyword evidence="4 6" id="KW-0548">Nucleotidyltransferase</keyword>
<keyword evidence="5 6" id="KW-0238">DNA-binding</keyword>
<dbReference type="Pfam" id="PF14487">
    <property type="entry name" value="DarT"/>
    <property type="match status" value="1"/>
</dbReference>
<keyword evidence="1 6" id="KW-1277">Toxin-antitoxin system</keyword>
<dbReference type="PROSITE" id="PS52018">
    <property type="entry name" value="DART"/>
    <property type="match status" value="1"/>
</dbReference>
<accession>A0A1V8M8W4</accession>
<reference evidence="8 9" key="1">
    <citation type="submission" date="2015-12" db="EMBL/GenBank/DDBJ databases">
        <authorList>
            <person name="Shamseldin A."/>
            <person name="Moawad H."/>
            <person name="Abd El-Rahim W.M."/>
            <person name="Sadowsky M.J."/>
        </authorList>
    </citation>
    <scope>NUCLEOTIDE SEQUENCE [LARGE SCALE GENOMIC DNA]</scope>
    <source>
        <strain evidence="8 9">WF1</strain>
    </source>
</reference>
<dbReference type="OrthoDB" id="9813972at2"/>
<keyword evidence="3 6" id="KW-0808">Transferase</keyword>
<keyword evidence="9" id="KW-1185">Reference proteome</keyword>
<evidence type="ECO:0000256" key="2">
    <source>
        <dbReference type="ARBA" id="ARBA00022676"/>
    </source>
</evidence>
<organism evidence="8 9">
    <name type="scientific">Methyloprofundus sedimenti</name>
    <dbReference type="NCBI Taxonomy" id="1420851"/>
    <lineage>
        <taxon>Bacteria</taxon>
        <taxon>Pseudomonadati</taxon>
        <taxon>Pseudomonadota</taxon>
        <taxon>Gammaproteobacteria</taxon>
        <taxon>Methylococcales</taxon>
        <taxon>Methylococcaceae</taxon>
        <taxon>Methyloprofundus</taxon>
    </lineage>
</organism>
<feature type="active site" description="Proton acceptor" evidence="6">
    <location>
        <position position="77"/>
    </location>
</feature>
<dbReference type="EMBL" id="LPUF01000001">
    <property type="protein sequence ID" value="OQK17968.1"/>
    <property type="molecule type" value="Genomic_DNA"/>
</dbReference>
<name>A0A1V8M8W4_9GAMM</name>
<feature type="domain" description="DarT" evidence="7">
    <location>
        <begin position="34"/>
        <end position="219"/>
    </location>
</feature>
<dbReference type="AlphaFoldDB" id="A0A1V8M8W4"/>
<dbReference type="STRING" id="1420851.AU255_08960"/>
<protein>
    <recommendedName>
        <fullName evidence="7">DarT domain-containing protein</fullName>
    </recommendedName>
</protein>
<dbReference type="InterPro" id="IPR029494">
    <property type="entry name" value="DarT"/>
</dbReference>
<dbReference type="Proteomes" id="UP000191980">
    <property type="component" value="Unassembled WGS sequence"/>
</dbReference>
<comment type="similarity">
    <text evidence="6">Belongs to the DarT ADP-ribosyltransferase family.</text>
</comment>
<evidence type="ECO:0000256" key="4">
    <source>
        <dbReference type="ARBA" id="ARBA00022695"/>
    </source>
</evidence>
<dbReference type="GO" id="GO:0016779">
    <property type="term" value="F:nucleotidyltransferase activity"/>
    <property type="evidence" value="ECO:0007669"/>
    <property type="project" value="UniProtKB-UniRule"/>
</dbReference>
<evidence type="ECO:0000259" key="7">
    <source>
        <dbReference type="PROSITE" id="PS52018"/>
    </source>
</evidence>
<feature type="binding site" evidence="6">
    <location>
        <position position="77"/>
    </location>
    <ligand>
        <name>NAD(+)</name>
        <dbReference type="ChEBI" id="CHEBI:57540"/>
    </ligand>
</feature>
<proteinExistence type="inferred from homology"/>
<evidence type="ECO:0000256" key="1">
    <source>
        <dbReference type="ARBA" id="ARBA00022649"/>
    </source>
</evidence>
<comment type="caution">
    <text evidence="6">Lacks conserved residue(s) required for the propagation of feature annotation.</text>
</comment>